<organism evidence="2 3">
    <name type="scientific">Knipowitschia caucasica</name>
    <name type="common">Caucasian dwarf goby</name>
    <name type="synonym">Pomatoschistus caucasicus</name>
    <dbReference type="NCBI Taxonomy" id="637954"/>
    <lineage>
        <taxon>Eukaryota</taxon>
        <taxon>Metazoa</taxon>
        <taxon>Chordata</taxon>
        <taxon>Craniata</taxon>
        <taxon>Vertebrata</taxon>
        <taxon>Euteleostomi</taxon>
        <taxon>Actinopterygii</taxon>
        <taxon>Neopterygii</taxon>
        <taxon>Teleostei</taxon>
        <taxon>Neoteleostei</taxon>
        <taxon>Acanthomorphata</taxon>
        <taxon>Gobiaria</taxon>
        <taxon>Gobiiformes</taxon>
        <taxon>Gobioidei</taxon>
        <taxon>Gobiidae</taxon>
        <taxon>Gobiinae</taxon>
        <taxon>Knipowitschia</taxon>
    </lineage>
</organism>
<proteinExistence type="predicted"/>
<evidence type="ECO:0000256" key="1">
    <source>
        <dbReference type="SAM" id="MobiDB-lite"/>
    </source>
</evidence>
<evidence type="ECO:0000313" key="3">
    <source>
        <dbReference type="Proteomes" id="UP001497482"/>
    </source>
</evidence>
<reference evidence="2 3" key="1">
    <citation type="submission" date="2024-04" db="EMBL/GenBank/DDBJ databases">
        <authorList>
            <person name="Waldvogel A.-M."/>
            <person name="Schoenle A."/>
        </authorList>
    </citation>
    <scope>NUCLEOTIDE SEQUENCE [LARGE SCALE GENOMIC DNA]</scope>
</reference>
<keyword evidence="3" id="KW-1185">Reference proteome</keyword>
<dbReference type="Proteomes" id="UP001497482">
    <property type="component" value="Chromosome 7"/>
</dbReference>
<feature type="region of interest" description="Disordered" evidence="1">
    <location>
        <begin position="24"/>
        <end position="81"/>
    </location>
</feature>
<sequence>MLRLQRKRTARALLSSCTRIPSRTPLHVREGGGGGGCRGGGGGGGGVGPHFRLRSKNCSVHTGRTHGHEHERGETGHVIID</sequence>
<evidence type="ECO:0000313" key="2">
    <source>
        <dbReference type="EMBL" id="CAL1611896.1"/>
    </source>
</evidence>
<dbReference type="AlphaFoldDB" id="A0AAV2MFQ9"/>
<accession>A0AAV2MFQ9</accession>
<dbReference type="EMBL" id="OZ035829">
    <property type="protein sequence ID" value="CAL1611896.1"/>
    <property type="molecule type" value="Genomic_DNA"/>
</dbReference>
<name>A0AAV2MFQ9_KNICA</name>
<feature type="compositionally biased region" description="Gly residues" evidence="1">
    <location>
        <begin position="31"/>
        <end position="48"/>
    </location>
</feature>
<protein>
    <recommendedName>
        <fullName evidence="4">Secreted protein</fullName>
    </recommendedName>
</protein>
<evidence type="ECO:0008006" key="4">
    <source>
        <dbReference type="Google" id="ProtNLM"/>
    </source>
</evidence>
<gene>
    <name evidence="2" type="ORF">KC01_LOCUS38284</name>
</gene>
<feature type="compositionally biased region" description="Basic and acidic residues" evidence="1">
    <location>
        <begin position="66"/>
        <end position="81"/>
    </location>
</feature>